<sequence length="173" mass="17561">MRVEDAAGAGAAAAAAASGRNDKPLPRPPMSQTGELRHLVPVGLTADRSRRSSTYTEFSAASSGAYTPYSVSPISPTSMLSPGSGAVWSSRPLEVPPDPRVIDPTDAALSTASVSTNGAATAVSAALAPGQIAWPMPPGTPTAIQTPGGPQYLNFQQSGETVVRINLPPRPGS</sequence>
<comment type="caution">
    <text evidence="2">The sequence shown here is derived from an EMBL/GenBank/DDBJ whole genome shotgun (WGS) entry which is preliminary data.</text>
</comment>
<dbReference type="EMBL" id="MU853410">
    <property type="protein sequence ID" value="KAK4133855.1"/>
    <property type="molecule type" value="Genomic_DNA"/>
</dbReference>
<accession>A0AAN6UJE5</accession>
<feature type="region of interest" description="Disordered" evidence="1">
    <location>
        <begin position="1"/>
        <end position="58"/>
    </location>
</feature>
<reference evidence="2" key="1">
    <citation type="journal article" date="2023" name="Mol. Phylogenet. Evol.">
        <title>Genome-scale phylogeny and comparative genomics of the fungal order Sordariales.</title>
        <authorList>
            <person name="Hensen N."/>
            <person name="Bonometti L."/>
            <person name="Westerberg I."/>
            <person name="Brannstrom I.O."/>
            <person name="Guillou S."/>
            <person name="Cros-Aarteil S."/>
            <person name="Calhoun S."/>
            <person name="Haridas S."/>
            <person name="Kuo A."/>
            <person name="Mondo S."/>
            <person name="Pangilinan J."/>
            <person name="Riley R."/>
            <person name="LaButti K."/>
            <person name="Andreopoulos B."/>
            <person name="Lipzen A."/>
            <person name="Chen C."/>
            <person name="Yan M."/>
            <person name="Daum C."/>
            <person name="Ng V."/>
            <person name="Clum A."/>
            <person name="Steindorff A."/>
            <person name="Ohm R.A."/>
            <person name="Martin F."/>
            <person name="Silar P."/>
            <person name="Natvig D.O."/>
            <person name="Lalanne C."/>
            <person name="Gautier V."/>
            <person name="Ament-Velasquez S.L."/>
            <person name="Kruys A."/>
            <person name="Hutchinson M.I."/>
            <person name="Powell A.J."/>
            <person name="Barry K."/>
            <person name="Miller A.N."/>
            <person name="Grigoriev I.V."/>
            <person name="Debuchy R."/>
            <person name="Gladieux P."/>
            <person name="Hiltunen Thoren M."/>
            <person name="Johannesson H."/>
        </authorList>
    </citation>
    <scope>NUCLEOTIDE SEQUENCE</scope>
    <source>
        <strain evidence="2">CBS 123565</strain>
    </source>
</reference>
<gene>
    <name evidence="2" type="ORF">BT67DRAFT_381375</name>
</gene>
<dbReference type="Proteomes" id="UP001304895">
    <property type="component" value="Unassembled WGS sequence"/>
</dbReference>
<protein>
    <submittedName>
        <fullName evidence="2">Uncharacterized protein</fullName>
    </submittedName>
</protein>
<evidence type="ECO:0000256" key="1">
    <source>
        <dbReference type="SAM" id="MobiDB-lite"/>
    </source>
</evidence>
<name>A0AAN6UJE5_9PEZI</name>
<organism evidence="2 3">
    <name type="scientific">Trichocladium antarcticum</name>
    <dbReference type="NCBI Taxonomy" id="1450529"/>
    <lineage>
        <taxon>Eukaryota</taxon>
        <taxon>Fungi</taxon>
        <taxon>Dikarya</taxon>
        <taxon>Ascomycota</taxon>
        <taxon>Pezizomycotina</taxon>
        <taxon>Sordariomycetes</taxon>
        <taxon>Sordariomycetidae</taxon>
        <taxon>Sordariales</taxon>
        <taxon>Chaetomiaceae</taxon>
        <taxon>Trichocladium</taxon>
    </lineage>
</organism>
<evidence type="ECO:0000313" key="3">
    <source>
        <dbReference type="Proteomes" id="UP001304895"/>
    </source>
</evidence>
<reference evidence="2" key="2">
    <citation type="submission" date="2023-05" db="EMBL/GenBank/DDBJ databases">
        <authorList>
            <consortium name="Lawrence Berkeley National Laboratory"/>
            <person name="Steindorff A."/>
            <person name="Hensen N."/>
            <person name="Bonometti L."/>
            <person name="Westerberg I."/>
            <person name="Brannstrom I.O."/>
            <person name="Guillou S."/>
            <person name="Cros-Aarteil S."/>
            <person name="Calhoun S."/>
            <person name="Haridas S."/>
            <person name="Kuo A."/>
            <person name="Mondo S."/>
            <person name="Pangilinan J."/>
            <person name="Riley R."/>
            <person name="Labutti K."/>
            <person name="Andreopoulos B."/>
            <person name="Lipzen A."/>
            <person name="Chen C."/>
            <person name="Yanf M."/>
            <person name="Daum C."/>
            <person name="Ng V."/>
            <person name="Clum A."/>
            <person name="Ohm R."/>
            <person name="Martin F."/>
            <person name="Silar P."/>
            <person name="Natvig D."/>
            <person name="Lalanne C."/>
            <person name="Gautier V."/>
            <person name="Ament-Velasquez S.L."/>
            <person name="Kruys A."/>
            <person name="Hutchinson M.I."/>
            <person name="Powell A.J."/>
            <person name="Barry K."/>
            <person name="Miller A.N."/>
            <person name="Grigoriev I.V."/>
            <person name="Debuchy R."/>
            <person name="Gladieux P."/>
            <person name="Thoren M.H."/>
            <person name="Johannesson H."/>
        </authorList>
    </citation>
    <scope>NUCLEOTIDE SEQUENCE</scope>
    <source>
        <strain evidence="2">CBS 123565</strain>
    </source>
</reference>
<evidence type="ECO:0000313" key="2">
    <source>
        <dbReference type="EMBL" id="KAK4133855.1"/>
    </source>
</evidence>
<feature type="compositionally biased region" description="Low complexity" evidence="1">
    <location>
        <begin position="1"/>
        <end position="17"/>
    </location>
</feature>
<dbReference type="AlphaFoldDB" id="A0AAN6UJE5"/>
<keyword evidence="3" id="KW-1185">Reference proteome</keyword>
<proteinExistence type="predicted"/>